<feature type="compositionally biased region" description="Basic residues" evidence="1">
    <location>
        <begin position="509"/>
        <end position="522"/>
    </location>
</feature>
<dbReference type="EMBL" id="JAPUFD010000021">
    <property type="protein sequence ID" value="MDI1492817.1"/>
    <property type="molecule type" value="Genomic_DNA"/>
</dbReference>
<feature type="region of interest" description="Disordered" evidence="1">
    <location>
        <begin position="429"/>
        <end position="565"/>
    </location>
</feature>
<feature type="compositionally biased region" description="Acidic residues" evidence="1">
    <location>
        <begin position="582"/>
        <end position="591"/>
    </location>
</feature>
<accession>A0AA43QV20</accession>
<keyword evidence="3" id="KW-1185">Reference proteome</keyword>
<feature type="compositionally biased region" description="Low complexity" evidence="1">
    <location>
        <begin position="490"/>
        <end position="501"/>
    </location>
</feature>
<organism evidence="2 3">
    <name type="scientific">Ramalina farinacea</name>
    <dbReference type="NCBI Taxonomy" id="258253"/>
    <lineage>
        <taxon>Eukaryota</taxon>
        <taxon>Fungi</taxon>
        <taxon>Dikarya</taxon>
        <taxon>Ascomycota</taxon>
        <taxon>Pezizomycotina</taxon>
        <taxon>Lecanoromycetes</taxon>
        <taxon>OSLEUM clade</taxon>
        <taxon>Lecanoromycetidae</taxon>
        <taxon>Lecanorales</taxon>
        <taxon>Lecanorineae</taxon>
        <taxon>Ramalinaceae</taxon>
        <taxon>Ramalina</taxon>
    </lineage>
</organism>
<feature type="compositionally biased region" description="Polar residues" evidence="1">
    <location>
        <begin position="442"/>
        <end position="460"/>
    </location>
</feature>
<comment type="caution">
    <text evidence="2">The sequence shown here is derived from an EMBL/GenBank/DDBJ whole genome shotgun (WGS) entry which is preliminary data.</text>
</comment>
<name>A0AA43QV20_9LECA</name>
<feature type="region of interest" description="Disordered" evidence="1">
    <location>
        <begin position="612"/>
        <end position="646"/>
    </location>
</feature>
<evidence type="ECO:0000313" key="2">
    <source>
        <dbReference type="EMBL" id="MDI1492817.1"/>
    </source>
</evidence>
<evidence type="ECO:0000313" key="3">
    <source>
        <dbReference type="Proteomes" id="UP001161017"/>
    </source>
</evidence>
<proteinExistence type="predicted"/>
<feature type="region of interest" description="Disordered" evidence="1">
    <location>
        <begin position="40"/>
        <end position="71"/>
    </location>
</feature>
<gene>
    <name evidence="2" type="ORF">OHK93_004600</name>
</gene>
<reference evidence="2" key="1">
    <citation type="journal article" date="2023" name="Genome Biol. Evol.">
        <title>First Whole Genome Sequence and Flow Cytometry Genome Size Data for the Lichen-Forming Fungus Ramalina farinacea (Ascomycota).</title>
        <authorList>
            <person name="Llewellyn T."/>
            <person name="Mian S."/>
            <person name="Hill R."/>
            <person name="Leitch I.J."/>
            <person name="Gaya E."/>
        </authorList>
    </citation>
    <scope>NUCLEOTIDE SEQUENCE</scope>
    <source>
        <strain evidence="2">LIQ254RAFAR</strain>
    </source>
</reference>
<feature type="compositionally biased region" description="Acidic residues" evidence="1">
    <location>
        <begin position="629"/>
        <end position="640"/>
    </location>
</feature>
<sequence>MDYPSGLITVHDDVDITGLTPDQCTTVEELIEPINPYAIGPPENFDSVHSDDAPGSPTTTVSDGPFGEDNETDPFGNNIVNTQPLRPLNYHPLVADDSHYNCFPYFVPQRRNIFDLGVEIRECLTTPSPLPGNMDYNMSGIVENGNSSGVRGQPHSNIHMSDYQLPTPQISGYLRPAHLQAGSMNQATQLQPIGNQFRTYPLQPPMLPSQNADKWRNRANCNGFPWAPSMVPNAQMGYQSYPAVGQDYYSLPRQRTASIPAQLPTPPMGPLEDFLVGNPNPALPMPQATFYHPKNKYMETENLFTYRDTLLTRREILRFHRHDYDTHIDLEGFVKWALGYPVDTHEPTSPTERDYQARRREEVTKPITQMVVDCLGASGGFWARLASKAHLMWRQGMAQLLRRKRAEGEIDRAGNFVQEQPLHGIFAQQQQQQEPQDRGRTMLQTPDQTRHPSVQQTPTPLNRALVHESPTAAKTVKRTGAVQKRQKSQTPSSTRRTNTTTAVAPIPKEKKKRAPRKTHSRTTSKDTPSHSRTTSKSDTRPAISRPHSRTQHVNPYLQQEVGGGGSIDPALLGHRLESVIQEEENEEDEDGQQGGEAMMGTPLLATDAFQPAQQNGGAEENGGGFSFEEWMEHEDEEEGGGEGRRE</sequence>
<feature type="compositionally biased region" description="Basic and acidic residues" evidence="1">
    <location>
        <begin position="523"/>
        <end position="539"/>
    </location>
</feature>
<dbReference type="Proteomes" id="UP001161017">
    <property type="component" value="Unassembled WGS sequence"/>
</dbReference>
<evidence type="ECO:0000256" key="1">
    <source>
        <dbReference type="SAM" id="MobiDB-lite"/>
    </source>
</evidence>
<feature type="region of interest" description="Disordered" evidence="1">
    <location>
        <begin position="582"/>
        <end position="601"/>
    </location>
</feature>
<protein>
    <submittedName>
        <fullName evidence="2">Uncharacterized protein</fullName>
    </submittedName>
</protein>
<dbReference type="AlphaFoldDB" id="A0AA43QV20"/>